<gene>
    <name evidence="4" type="ORF">FMOSSE_LOCUS2356</name>
</gene>
<dbReference type="InterPro" id="IPR035901">
    <property type="entry name" value="GIY-YIG_endonuc_sf"/>
</dbReference>
<dbReference type="AlphaFoldDB" id="A0A9N8VZ32"/>
<protein>
    <submittedName>
        <fullName evidence="4">2487_t:CDS:1</fullName>
    </submittedName>
</protein>
<keyword evidence="5" id="KW-1185">Reference proteome</keyword>
<dbReference type="GO" id="GO:0008270">
    <property type="term" value="F:zinc ion binding"/>
    <property type="evidence" value="ECO:0007669"/>
    <property type="project" value="UniProtKB-KW"/>
</dbReference>
<dbReference type="InterPro" id="IPR000305">
    <property type="entry name" value="GIY-YIG_endonuc"/>
</dbReference>
<dbReference type="Gene3D" id="3.40.1440.10">
    <property type="entry name" value="GIY-YIG endonuclease"/>
    <property type="match status" value="1"/>
</dbReference>
<evidence type="ECO:0000259" key="2">
    <source>
        <dbReference type="PROSITE" id="PS50158"/>
    </source>
</evidence>
<keyword evidence="1" id="KW-0862">Zinc</keyword>
<name>A0A9N8VZ32_FUNMO</name>
<proteinExistence type="predicted"/>
<dbReference type="Pfam" id="PF01541">
    <property type="entry name" value="GIY-YIG"/>
    <property type="match status" value="1"/>
</dbReference>
<evidence type="ECO:0000313" key="4">
    <source>
        <dbReference type="EMBL" id="CAG8467683.1"/>
    </source>
</evidence>
<feature type="domain" description="GIY-YIG" evidence="3">
    <location>
        <begin position="1"/>
        <end position="75"/>
    </location>
</feature>
<sequence length="175" mass="20639">MYFVYVLKCRNNKYYVGRTMDIDVRYKQHSNGRGSVWTRRYRPTGIKELVKTNNKHLELMKTLEYINRYGINNVRGGPYCKEDISEFLGKIRYQLSQQCYLCGRYGHVANKCICDICCSRDHLTEQCNNCPECGGLDHVATECYNCFKCGRRHSSENCNRCYICGERDHLQYECE</sequence>
<dbReference type="PROSITE" id="PS50158">
    <property type="entry name" value="ZF_CCHC"/>
    <property type="match status" value="2"/>
</dbReference>
<feature type="domain" description="CCHC-type" evidence="2">
    <location>
        <begin position="160"/>
        <end position="174"/>
    </location>
</feature>
<dbReference type="EMBL" id="CAJVPP010000306">
    <property type="protein sequence ID" value="CAG8467683.1"/>
    <property type="molecule type" value="Genomic_DNA"/>
</dbReference>
<dbReference type="PROSITE" id="PS50164">
    <property type="entry name" value="GIY_YIG"/>
    <property type="match status" value="1"/>
</dbReference>
<keyword evidence="1" id="KW-0479">Metal-binding</keyword>
<evidence type="ECO:0000259" key="3">
    <source>
        <dbReference type="PROSITE" id="PS50164"/>
    </source>
</evidence>
<dbReference type="GO" id="GO:0003676">
    <property type="term" value="F:nucleic acid binding"/>
    <property type="evidence" value="ECO:0007669"/>
    <property type="project" value="InterPro"/>
</dbReference>
<feature type="domain" description="CCHC-type" evidence="2">
    <location>
        <begin position="99"/>
        <end position="112"/>
    </location>
</feature>
<evidence type="ECO:0000256" key="1">
    <source>
        <dbReference type="PROSITE-ProRule" id="PRU00047"/>
    </source>
</evidence>
<keyword evidence="1" id="KW-0863">Zinc-finger</keyword>
<reference evidence="4" key="1">
    <citation type="submission" date="2021-06" db="EMBL/GenBank/DDBJ databases">
        <authorList>
            <person name="Kallberg Y."/>
            <person name="Tangrot J."/>
            <person name="Rosling A."/>
        </authorList>
    </citation>
    <scope>NUCLEOTIDE SEQUENCE</scope>
    <source>
        <strain evidence="4">87-6 pot B 2015</strain>
    </source>
</reference>
<comment type="caution">
    <text evidence="4">The sequence shown here is derived from an EMBL/GenBank/DDBJ whole genome shotgun (WGS) entry which is preliminary data.</text>
</comment>
<dbReference type="Proteomes" id="UP000789375">
    <property type="component" value="Unassembled WGS sequence"/>
</dbReference>
<evidence type="ECO:0000313" key="5">
    <source>
        <dbReference type="Proteomes" id="UP000789375"/>
    </source>
</evidence>
<dbReference type="SMART" id="SM00343">
    <property type="entry name" value="ZnF_C2HC"/>
    <property type="match status" value="3"/>
</dbReference>
<dbReference type="Pfam" id="PF00098">
    <property type="entry name" value="zf-CCHC"/>
    <property type="match status" value="1"/>
</dbReference>
<dbReference type="SUPFAM" id="SSF82771">
    <property type="entry name" value="GIY-YIG endonuclease"/>
    <property type="match status" value="1"/>
</dbReference>
<organism evidence="4 5">
    <name type="scientific">Funneliformis mosseae</name>
    <name type="common">Endomycorrhizal fungus</name>
    <name type="synonym">Glomus mosseae</name>
    <dbReference type="NCBI Taxonomy" id="27381"/>
    <lineage>
        <taxon>Eukaryota</taxon>
        <taxon>Fungi</taxon>
        <taxon>Fungi incertae sedis</taxon>
        <taxon>Mucoromycota</taxon>
        <taxon>Glomeromycotina</taxon>
        <taxon>Glomeromycetes</taxon>
        <taxon>Glomerales</taxon>
        <taxon>Glomeraceae</taxon>
        <taxon>Funneliformis</taxon>
    </lineage>
</organism>
<dbReference type="InterPro" id="IPR001878">
    <property type="entry name" value="Znf_CCHC"/>
</dbReference>
<accession>A0A9N8VZ32</accession>